<dbReference type="Proteomes" id="UP000198960">
    <property type="component" value="Unassembled WGS sequence"/>
</dbReference>
<feature type="domain" description="Acyl-CoA dehydrogenase/oxidase C-terminal" evidence="6">
    <location>
        <begin position="557"/>
        <end position="704"/>
    </location>
</feature>
<keyword evidence="4" id="KW-0274">FAD</keyword>
<dbReference type="STRING" id="673521.SAMN05660991_01868"/>
<evidence type="ECO:0000256" key="5">
    <source>
        <dbReference type="ARBA" id="ARBA00023002"/>
    </source>
</evidence>
<keyword evidence="10" id="KW-1185">Reference proteome</keyword>
<evidence type="ECO:0000313" key="10">
    <source>
        <dbReference type="Proteomes" id="UP000198960"/>
    </source>
</evidence>
<dbReference type="InterPro" id="IPR006091">
    <property type="entry name" value="Acyl-CoA_Oxase/DH_mid-dom"/>
</dbReference>
<evidence type="ECO:0000313" key="9">
    <source>
        <dbReference type="EMBL" id="SEO82650.1"/>
    </source>
</evidence>
<dbReference type="InterPro" id="IPR052161">
    <property type="entry name" value="Mycobact_Acyl-CoA_DH"/>
</dbReference>
<reference evidence="10" key="1">
    <citation type="submission" date="2016-10" db="EMBL/GenBank/DDBJ databases">
        <authorList>
            <person name="Varghese N."/>
            <person name="Submissions S."/>
        </authorList>
    </citation>
    <scope>NUCLEOTIDE SEQUENCE [LARGE SCALE GENOMIC DNA]</scope>
    <source>
        <strain evidence="10">DSM 45413</strain>
    </source>
</reference>
<dbReference type="Pfam" id="PF02771">
    <property type="entry name" value="Acyl-CoA_dh_N"/>
    <property type="match status" value="2"/>
</dbReference>
<dbReference type="PANTHER" id="PTHR43292:SF4">
    <property type="entry name" value="ACYL-COA DEHYDROGENASE FADE34"/>
    <property type="match status" value="1"/>
</dbReference>
<evidence type="ECO:0000259" key="6">
    <source>
        <dbReference type="Pfam" id="PF00441"/>
    </source>
</evidence>
<dbReference type="InterPro" id="IPR036250">
    <property type="entry name" value="AcylCo_DH-like_C"/>
</dbReference>
<feature type="domain" description="Acyl-CoA dehydrogenase/oxidase N-terminal" evidence="8">
    <location>
        <begin position="334"/>
        <end position="444"/>
    </location>
</feature>
<dbReference type="SUPFAM" id="SSF56645">
    <property type="entry name" value="Acyl-CoA dehydrogenase NM domain-like"/>
    <property type="match status" value="2"/>
</dbReference>
<evidence type="ECO:0000259" key="8">
    <source>
        <dbReference type="Pfam" id="PF02771"/>
    </source>
</evidence>
<dbReference type="EMBL" id="FOEE01000005">
    <property type="protein sequence ID" value="SEO82650.1"/>
    <property type="molecule type" value="Genomic_DNA"/>
</dbReference>
<dbReference type="SUPFAM" id="SSF47203">
    <property type="entry name" value="Acyl-CoA dehydrogenase C-terminal domain-like"/>
    <property type="match status" value="2"/>
</dbReference>
<feature type="domain" description="Acyl-CoA dehydrogenase/oxidase C-terminal" evidence="6">
    <location>
        <begin position="191"/>
        <end position="305"/>
    </location>
</feature>
<feature type="domain" description="Acyl-CoA oxidase/dehydrogenase middle" evidence="7">
    <location>
        <begin position="450"/>
        <end position="532"/>
    </location>
</feature>
<name>A0A1H8SV57_9ACTN</name>
<sequence>MTVDAEDLELLRSSARGVLAKCGDLADLGQLGVLGLLTPEAAGGSGWNVVEAVAVVTEAGRALSALPVAGTLVAAAALASSPETADLVEALVEGRTAGAVVERPGAVAAAAGWRVSGAFAVPGAQAPGVLVVASPGAPLVALADAGLTTRPLAGGLDSSRGVVHVAAADAPARALPDADRNALADAAVLLAAADTLGALAVTAERVTRHLVDREAFGQPLAAFQALQHRLVDLDVLVAAAESLVSAAAVALADRAPHAAALVQAAHTFLADRAPAALDDCVQLSGGLGVTWEWPVHHAVRRAVVNAAVRLPVAPEVADLRAALESDRPALAGTEEVRRHVRTVIAENDPPPAREGHRAPTTPEQEARLRAWYRTLYDTGLLGGWWPPEWGGSPGFRPVHQLTVTEELIRARAPRPIDQVQLASHVLLHFGTEEQKQRHLPRIRSVEDVWCQLFSEPGAGSDLAGVRTRGERRDDGSWVITGQKTWTTDGHWAQYGLALVRTSTEAKRHAGLTVFVVPMDAPGVEVRPIRMNSDAVDINEAFLDGVVLGPGSVVGEVGQGWAIAMSGLDVERVNVGANVVLLQELLSDVLTVAEELQLAGDPVVRSDVAGLLARFEGARAFVGGHVERVLAGREGESEGPIAKLLYTEAYVDIARFGVQLATTYGPAEGRGAEAAGRLQDAWLWSRVLTISGGSSEVMRNILAKRRLRLPAGR</sequence>
<dbReference type="InterPro" id="IPR037069">
    <property type="entry name" value="AcylCoA_DH/ox_N_sf"/>
</dbReference>
<comment type="cofactor">
    <cofactor evidence="1">
        <name>FAD</name>
        <dbReference type="ChEBI" id="CHEBI:57692"/>
    </cofactor>
</comment>
<accession>A0A1H8SV57</accession>
<dbReference type="Gene3D" id="1.10.540.10">
    <property type="entry name" value="Acyl-CoA dehydrogenase/oxidase, N-terminal domain"/>
    <property type="match status" value="2"/>
</dbReference>
<dbReference type="GO" id="GO:0005886">
    <property type="term" value="C:plasma membrane"/>
    <property type="evidence" value="ECO:0007669"/>
    <property type="project" value="TreeGrafter"/>
</dbReference>
<keyword evidence="5" id="KW-0560">Oxidoreductase</keyword>
<dbReference type="InterPro" id="IPR009100">
    <property type="entry name" value="AcylCoA_DH/oxidase_NM_dom_sf"/>
</dbReference>
<dbReference type="InterPro" id="IPR046373">
    <property type="entry name" value="Acyl-CoA_Oxase/DH_mid-dom_sf"/>
</dbReference>
<proteinExistence type="inferred from homology"/>
<protein>
    <submittedName>
        <fullName evidence="9">Acyl-CoA dehydrogenase</fullName>
    </submittedName>
</protein>
<dbReference type="AlphaFoldDB" id="A0A1H8SV57"/>
<evidence type="ECO:0000256" key="3">
    <source>
        <dbReference type="ARBA" id="ARBA00022630"/>
    </source>
</evidence>
<evidence type="ECO:0000259" key="7">
    <source>
        <dbReference type="Pfam" id="PF02770"/>
    </source>
</evidence>
<dbReference type="PANTHER" id="PTHR43292">
    <property type="entry name" value="ACYL-COA DEHYDROGENASE"/>
    <property type="match status" value="1"/>
</dbReference>
<dbReference type="InterPro" id="IPR013786">
    <property type="entry name" value="AcylCoA_DH/ox_N"/>
</dbReference>
<dbReference type="Gene3D" id="1.20.140.10">
    <property type="entry name" value="Butyryl-CoA Dehydrogenase, subunit A, domain 3"/>
    <property type="match status" value="2"/>
</dbReference>
<dbReference type="Pfam" id="PF02770">
    <property type="entry name" value="Acyl-CoA_dh_M"/>
    <property type="match status" value="1"/>
</dbReference>
<dbReference type="RefSeq" id="WP_170861027.1">
    <property type="nucleotide sequence ID" value="NZ_FOEE01000005.1"/>
</dbReference>
<feature type="domain" description="Acyl-CoA dehydrogenase/oxidase N-terminal" evidence="8">
    <location>
        <begin position="26"/>
        <end position="69"/>
    </location>
</feature>
<dbReference type="InterPro" id="IPR009075">
    <property type="entry name" value="AcylCo_DH/oxidase_C"/>
</dbReference>
<keyword evidence="3" id="KW-0285">Flavoprotein</keyword>
<evidence type="ECO:0000256" key="2">
    <source>
        <dbReference type="ARBA" id="ARBA00009347"/>
    </source>
</evidence>
<evidence type="ECO:0000256" key="1">
    <source>
        <dbReference type="ARBA" id="ARBA00001974"/>
    </source>
</evidence>
<dbReference type="Gene3D" id="2.40.110.10">
    <property type="entry name" value="Butyryl-CoA Dehydrogenase, subunit A, domain 2"/>
    <property type="match status" value="1"/>
</dbReference>
<dbReference type="GO" id="GO:0050660">
    <property type="term" value="F:flavin adenine dinucleotide binding"/>
    <property type="evidence" value="ECO:0007669"/>
    <property type="project" value="InterPro"/>
</dbReference>
<organism evidence="9 10">
    <name type="scientific">Trujillonella endophytica</name>
    <dbReference type="NCBI Taxonomy" id="673521"/>
    <lineage>
        <taxon>Bacteria</taxon>
        <taxon>Bacillati</taxon>
        <taxon>Actinomycetota</taxon>
        <taxon>Actinomycetes</taxon>
        <taxon>Geodermatophilales</taxon>
        <taxon>Geodermatophilaceae</taxon>
        <taxon>Trujillonella</taxon>
    </lineage>
</organism>
<evidence type="ECO:0000256" key="4">
    <source>
        <dbReference type="ARBA" id="ARBA00022827"/>
    </source>
</evidence>
<gene>
    <name evidence="9" type="ORF">SAMN05660991_01868</name>
</gene>
<dbReference type="GO" id="GO:0016627">
    <property type="term" value="F:oxidoreductase activity, acting on the CH-CH group of donors"/>
    <property type="evidence" value="ECO:0007669"/>
    <property type="project" value="InterPro"/>
</dbReference>
<dbReference type="Pfam" id="PF00441">
    <property type="entry name" value="Acyl-CoA_dh_1"/>
    <property type="match status" value="2"/>
</dbReference>
<comment type="similarity">
    <text evidence="2">Belongs to the acyl-CoA dehydrogenase family.</text>
</comment>